<proteinExistence type="predicted"/>
<dbReference type="EMBL" id="LAZR01000113">
    <property type="protein sequence ID" value="KKN90088.1"/>
    <property type="molecule type" value="Genomic_DNA"/>
</dbReference>
<protein>
    <submittedName>
        <fullName evidence="1">Uncharacterized protein</fullName>
    </submittedName>
</protein>
<sequence>MDIIEKWVMGLLKDLRLKRFYGKIVFEMKFGKIVLVRKEETLKPPTSDANTG</sequence>
<accession>A0A0F9XE80</accession>
<gene>
    <name evidence="1" type="ORF">LCGC14_0232010</name>
</gene>
<organism evidence="1">
    <name type="scientific">marine sediment metagenome</name>
    <dbReference type="NCBI Taxonomy" id="412755"/>
    <lineage>
        <taxon>unclassified sequences</taxon>
        <taxon>metagenomes</taxon>
        <taxon>ecological metagenomes</taxon>
    </lineage>
</organism>
<evidence type="ECO:0000313" key="1">
    <source>
        <dbReference type="EMBL" id="KKN90088.1"/>
    </source>
</evidence>
<name>A0A0F9XE80_9ZZZZ</name>
<reference evidence="1" key="1">
    <citation type="journal article" date="2015" name="Nature">
        <title>Complex archaea that bridge the gap between prokaryotes and eukaryotes.</title>
        <authorList>
            <person name="Spang A."/>
            <person name="Saw J.H."/>
            <person name="Jorgensen S.L."/>
            <person name="Zaremba-Niedzwiedzka K."/>
            <person name="Martijn J."/>
            <person name="Lind A.E."/>
            <person name="van Eijk R."/>
            <person name="Schleper C."/>
            <person name="Guy L."/>
            <person name="Ettema T.J."/>
        </authorList>
    </citation>
    <scope>NUCLEOTIDE SEQUENCE</scope>
</reference>
<dbReference type="AlphaFoldDB" id="A0A0F9XE80"/>
<comment type="caution">
    <text evidence="1">The sequence shown here is derived from an EMBL/GenBank/DDBJ whole genome shotgun (WGS) entry which is preliminary data.</text>
</comment>